<dbReference type="HOGENOM" id="CLU_3367215_0_0_10"/>
<dbReference type="EMBL" id="CP002831">
    <property type="protein sequence ID" value="AFC24484.1"/>
    <property type="molecule type" value="Genomic_DNA"/>
</dbReference>
<dbReference type="STRING" id="984262.SGRA_1749"/>
<dbReference type="KEGG" id="sgn:SGRA_1749"/>
<proteinExistence type="predicted"/>
<dbReference type="Proteomes" id="UP000007519">
    <property type="component" value="Chromosome"/>
</dbReference>
<organism evidence="1 2">
    <name type="scientific">Saprospira grandis (strain Lewin)</name>
    <dbReference type="NCBI Taxonomy" id="984262"/>
    <lineage>
        <taxon>Bacteria</taxon>
        <taxon>Pseudomonadati</taxon>
        <taxon>Bacteroidota</taxon>
        <taxon>Saprospiria</taxon>
        <taxon>Saprospirales</taxon>
        <taxon>Saprospiraceae</taxon>
        <taxon>Saprospira</taxon>
    </lineage>
</organism>
<name>H6KZ94_SAPGL</name>
<dbReference type="AlphaFoldDB" id="H6KZ94"/>
<accession>H6KZ94</accession>
<evidence type="ECO:0000313" key="1">
    <source>
        <dbReference type="EMBL" id="AFC24484.1"/>
    </source>
</evidence>
<protein>
    <submittedName>
        <fullName evidence="1">Uncharacterized protein</fullName>
    </submittedName>
</protein>
<sequence length="35" mass="3545">MGGEKAIRPRGLKGGRAAADPASLLAQGRADLRAL</sequence>
<keyword evidence="2" id="KW-1185">Reference proteome</keyword>
<evidence type="ECO:0000313" key="2">
    <source>
        <dbReference type="Proteomes" id="UP000007519"/>
    </source>
</evidence>
<reference evidence="1 2" key="1">
    <citation type="journal article" date="2012" name="Stand. Genomic Sci.">
        <title>Complete genome sequencing and analysis of Saprospira grandis str. Lewin, a predatory marine bacterium.</title>
        <authorList>
            <person name="Saw J.H."/>
            <person name="Yuryev A."/>
            <person name="Kanbe M."/>
            <person name="Hou S."/>
            <person name="Young A.G."/>
            <person name="Aizawa S."/>
            <person name="Alam M."/>
        </authorList>
    </citation>
    <scope>NUCLEOTIDE SEQUENCE [LARGE SCALE GENOMIC DNA]</scope>
    <source>
        <strain evidence="1 2">Lewin</strain>
    </source>
</reference>
<gene>
    <name evidence="1" type="ordered locus">SGRA_1749</name>
</gene>